<dbReference type="EMBL" id="KQ086069">
    <property type="protein sequence ID" value="KLO09006.1"/>
    <property type="molecule type" value="Genomic_DNA"/>
</dbReference>
<proteinExistence type="predicted"/>
<keyword evidence="2" id="KW-1185">Reference proteome</keyword>
<accession>A0A0H2RW42</accession>
<name>A0A0H2RW42_9AGAM</name>
<sequence>MLTRREITLLLFCFTVYFVAFNYEGSVRRYVPSTGVLSFSALNLLSKPDVFRHDGRRLEQFADDLEREIVGDWDDEQRPIYDLSPSGLSEDKQRKTWTHADVPVTSVLAHVPGYTLLENVFLINGTLLLVSGQSSSTDSFPKTEAMISTGLSSQYTPVMQDLQFVTTFQILQAFGNSVHRMPGISTICFDQPEAVDNYTLPSLYRAYSVLELLRTPLPPPERTYFVNVKNKDSFVTGYSRHLARAALSSMNIFYSEDWDDYERASRPLFFDRVILADRVAALHASQTYDFNSVDVRIRTASHPDKAPAWSRVAIEAPDKHLTFAPPFAFPASAEWFSPVRQSLIEALSLKNNSTVKAHRGVTYVSTQGLREGPRLRENDHAQLIRELEKLTTSQGWDLHVVLMDDYRNPVTVWKELAVAAVSSNIMIGVHGNTLTSSILMKRGSSPSTLIEFFPDGKYTNENEFITRTVGMDYIAWRNTKKYPRGSLPPISPPSSSDSQVLGIDVNAVIHTVKDQVKRR</sequence>
<dbReference type="STRING" id="27342.A0A0H2RW42"/>
<evidence type="ECO:0000313" key="1">
    <source>
        <dbReference type="EMBL" id="KLO09006.1"/>
    </source>
</evidence>
<protein>
    <submittedName>
        <fullName evidence="1">Uncharacterized protein</fullName>
    </submittedName>
</protein>
<organism evidence="1 2">
    <name type="scientific">Schizopora paradoxa</name>
    <dbReference type="NCBI Taxonomy" id="27342"/>
    <lineage>
        <taxon>Eukaryota</taxon>
        <taxon>Fungi</taxon>
        <taxon>Dikarya</taxon>
        <taxon>Basidiomycota</taxon>
        <taxon>Agaricomycotina</taxon>
        <taxon>Agaricomycetes</taxon>
        <taxon>Hymenochaetales</taxon>
        <taxon>Schizoporaceae</taxon>
        <taxon>Schizopora</taxon>
    </lineage>
</organism>
<dbReference type="Proteomes" id="UP000053477">
    <property type="component" value="Unassembled WGS sequence"/>
</dbReference>
<evidence type="ECO:0000313" key="2">
    <source>
        <dbReference type="Proteomes" id="UP000053477"/>
    </source>
</evidence>
<dbReference type="AlphaFoldDB" id="A0A0H2RW42"/>
<dbReference type="InParanoid" id="A0A0H2RW42"/>
<reference evidence="1 2" key="1">
    <citation type="submission" date="2015-04" db="EMBL/GenBank/DDBJ databases">
        <title>Complete genome sequence of Schizopora paradoxa KUC8140, a cosmopolitan wood degrader in East Asia.</title>
        <authorList>
            <consortium name="DOE Joint Genome Institute"/>
            <person name="Min B."/>
            <person name="Park H."/>
            <person name="Jang Y."/>
            <person name="Kim J.-J."/>
            <person name="Kim K.H."/>
            <person name="Pangilinan J."/>
            <person name="Lipzen A."/>
            <person name="Riley R."/>
            <person name="Grigoriev I.V."/>
            <person name="Spatafora J.W."/>
            <person name="Choi I.-G."/>
        </authorList>
    </citation>
    <scope>NUCLEOTIDE SEQUENCE [LARGE SCALE GENOMIC DNA]</scope>
    <source>
        <strain evidence="1 2">KUC8140</strain>
    </source>
</reference>
<dbReference type="OrthoDB" id="529273at2759"/>
<gene>
    <name evidence="1" type="ORF">SCHPADRAFT_922465</name>
</gene>